<gene>
    <name evidence="1" type="ORF">PG996_008318</name>
</gene>
<comment type="caution">
    <text evidence="1">The sequence shown here is derived from an EMBL/GenBank/DDBJ whole genome shotgun (WGS) entry which is preliminary data.</text>
</comment>
<keyword evidence="2" id="KW-1185">Reference proteome</keyword>
<accession>A0ABR1V039</accession>
<organism evidence="1 2">
    <name type="scientific">Apiospora saccharicola</name>
    <dbReference type="NCBI Taxonomy" id="335842"/>
    <lineage>
        <taxon>Eukaryota</taxon>
        <taxon>Fungi</taxon>
        <taxon>Dikarya</taxon>
        <taxon>Ascomycota</taxon>
        <taxon>Pezizomycotina</taxon>
        <taxon>Sordariomycetes</taxon>
        <taxon>Xylariomycetidae</taxon>
        <taxon>Amphisphaeriales</taxon>
        <taxon>Apiosporaceae</taxon>
        <taxon>Apiospora</taxon>
    </lineage>
</organism>
<protein>
    <submittedName>
        <fullName evidence="1">Uncharacterized protein</fullName>
    </submittedName>
</protein>
<sequence>MAIVIIDDVGDLIVKIPVEGKPNTEQKYRVCKRAMQRLYVSGVKNEAFSNPGPIVEIKTAHSIGIVTLAFTIAHTPFCQVPEQLDEMDLFKLLKFTSELDITHILRPFAKNWATAINLSEDGGSIVDTIVDDIMSTRIEAIQAIYKLIGDTMAALATEGQSTPECRRLCRHKEGHDLCEIIMVGGLHQLLFEHRLWPPMEHRPKSDRQMKSVRDLAEKIEGIGDSLNDNDLRHYIRDLKHPKCAKFLPLFVNLDATLEEISVLSLRHFDGHLTKQGELTGFVPVPPIVVVD</sequence>
<evidence type="ECO:0000313" key="1">
    <source>
        <dbReference type="EMBL" id="KAK8063666.1"/>
    </source>
</evidence>
<evidence type="ECO:0000313" key="2">
    <source>
        <dbReference type="Proteomes" id="UP001446871"/>
    </source>
</evidence>
<proteinExistence type="predicted"/>
<dbReference type="EMBL" id="JAQQWM010000005">
    <property type="protein sequence ID" value="KAK8063666.1"/>
    <property type="molecule type" value="Genomic_DNA"/>
</dbReference>
<name>A0ABR1V039_9PEZI</name>
<reference evidence="1 2" key="1">
    <citation type="submission" date="2023-01" db="EMBL/GenBank/DDBJ databases">
        <title>Analysis of 21 Apiospora genomes using comparative genomics revels a genus with tremendous synthesis potential of carbohydrate active enzymes and secondary metabolites.</title>
        <authorList>
            <person name="Sorensen T."/>
        </authorList>
    </citation>
    <scope>NUCLEOTIDE SEQUENCE [LARGE SCALE GENOMIC DNA]</scope>
    <source>
        <strain evidence="1 2">CBS 83171</strain>
    </source>
</reference>
<dbReference type="Proteomes" id="UP001446871">
    <property type="component" value="Unassembled WGS sequence"/>
</dbReference>